<protein>
    <submittedName>
        <fullName evidence="2">Uncharacterized protein</fullName>
    </submittedName>
</protein>
<dbReference type="EMBL" id="KV424068">
    <property type="protein sequence ID" value="KZT52370.1"/>
    <property type="molecule type" value="Genomic_DNA"/>
</dbReference>
<dbReference type="InParanoid" id="A0A165DA02"/>
<evidence type="ECO:0000256" key="1">
    <source>
        <dbReference type="SAM" id="MobiDB-lite"/>
    </source>
</evidence>
<feature type="compositionally biased region" description="Polar residues" evidence="1">
    <location>
        <begin position="1"/>
        <end position="11"/>
    </location>
</feature>
<proteinExistence type="predicted"/>
<feature type="compositionally biased region" description="Polar residues" evidence="1">
    <location>
        <begin position="26"/>
        <end position="40"/>
    </location>
</feature>
<reference evidence="2 3" key="1">
    <citation type="journal article" date="2016" name="Mol. Biol. Evol.">
        <title>Comparative Genomics of Early-Diverging Mushroom-Forming Fungi Provides Insights into the Origins of Lignocellulose Decay Capabilities.</title>
        <authorList>
            <person name="Nagy L.G."/>
            <person name="Riley R."/>
            <person name="Tritt A."/>
            <person name="Adam C."/>
            <person name="Daum C."/>
            <person name="Floudas D."/>
            <person name="Sun H."/>
            <person name="Yadav J.S."/>
            <person name="Pangilinan J."/>
            <person name="Larsson K.H."/>
            <person name="Matsuura K."/>
            <person name="Barry K."/>
            <person name="Labutti K."/>
            <person name="Kuo R."/>
            <person name="Ohm R.A."/>
            <person name="Bhattacharya S.S."/>
            <person name="Shirouzu T."/>
            <person name="Yoshinaga Y."/>
            <person name="Martin F.M."/>
            <person name="Grigoriev I.V."/>
            <person name="Hibbett D.S."/>
        </authorList>
    </citation>
    <scope>NUCLEOTIDE SEQUENCE [LARGE SCALE GENOMIC DNA]</scope>
    <source>
        <strain evidence="2 3">HHB12733</strain>
    </source>
</reference>
<feature type="compositionally biased region" description="Polar residues" evidence="1">
    <location>
        <begin position="69"/>
        <end position="82"/>
    </location>
</feature>
<evidence type="ECO:0000313" key="3">
    <source>
        <dbReference type="Proteomes" id="UP000076842"/>
    </source>
</evidence>
<gene>
    <name evidence="2" type="ORF">CALCODRAFT_487172</name>
</gene>
<name>A0A165DA02_9BASI</name>
<accession>A0A165DA02</accession>
<dbReference type="Proteomes" id="UP000076842">
    <property type="component" value="Unassembled WGS sequence"/>
</dbReference>
<evidence type="ECO:0000313" key="2">
    <source>
        <dbReference type="EMBL" id="KZT52370.1"/>
    </source>
</evidence>
<keyword evidence="3" id="KW-1185">Reference proteome</keyword>
<dbReference type="AlphaFoldDB" id="A0A165DA02"/>
<sequence length="106" mass="10960">MRTALRTSQNLRAFRPPSAIRRTISHSRTTAAARRYSSQPGDKGYDKGPMQEAPSEGDTAADEDAQVDTGPTSAGDNTTAQNKDPAGKGEKGPLGPTGGDSPSSTA</sequence>
<organism evidence="2 3">
    <name type="scientific">Calocera cornea HHB12733</name>
    <dbReference type="NCBI Taxonomy" id="1353952"/>
    <lineage>
        <taxon>Eukaryota</taxon>
        <taxon>Fungi</taxon>
        <taxon>Dikarya</taxon>
        <taxon>Basidiomycota</taxon>
        <taxon>Agaricomycotina</taxon>
        <taxon>Dacrymycetes</taxon>
        <taxon>Dacrymycetales</taxon>
        <taxon>Dacrymycetaceae</taxon>
        <taxon>Calocera</taxon>
    </lineage>
</organism>
<feature type="region of interest" description="Disordered" evidence="1">
    <location>
        <begin position="1"/>
        <end position="106"/>
    </location>
</feature>